<dbReference type="InterPro" id="IPR027476">
    <property type="entry name" value="DppA_N"/>
</dbReference>
<dbReference type="Pfam" id="PF04951">
    <property type="entry name" value="Peptidase_M55"/>
    <property type="match status" value="1"/>
</dbReference>
<feature type="binding site" evidence="2">
    <location>
        <position position="104"/>
    </location>
    <ligand>
        <name>Zn(2+)</name>
        <dbReference type="ChEBI" id="CHEBI:29105"/>
        <label>2</label>
    </ligand>
</feature>
<dbReference type="AlphaFoldDB" id="A0A917W7Z7"/>
<dbReference type="SUPFAM" id="SSF63992">
    <property type="entry name" value="Dipeptide transport protein"/>
    <property type="match status" value="1"/>
</dbReference>
<feature type="active site" description="Nucleophile" evidence="1">
    <location>
        <position position="116"/>
    </location>
</feature>
<feature type="binding site" evidence="2">
    <location>
        <position position="135"/>
    </location>
    <ligand>
        <name>Zn(2+)</name>
        <dbReference type="ChEBI" id="CHEBI:29105"/>
        <label>2</label>
    </ligand>
</feature>
<evidence type="ECO:0000256" key="2">
    <source>
        <dbReference type="PIRSR" id="PIRSR015853-2"/>
    </source>
</evidence>
<protein>
    <submittedName>
        <fullName evidence="3">Transporter</fullName>
    </submittedName>
</protein>
<name>A0A917W7Z7_9ACTN</name>
<dbReference type="Gene3D" id="3.40.50.10780">
    <property type="entry name" value="Dipeptide transport protein"/>
    <property type="match status" value="1"/>
</dbReference>
<keyword evidence="2" id="KW-0479">Metal-binding</keyword>
<dbReference type="CDD" id="cd08663">
    <property type="entry name" value="DAP_dppA_1"/>
    <property type="match status" value="1"/>
</dbReference>
<dbReference type="Gene3D" id="3.30.1360.130">
    <property type="entry name" value="Dipeptide transport protein"/>
    <property type="match status" value="1"/>
</dbReference>
<evidence type="ECO:0000313" key="4">
    <source>
        <dbReference type="Proteomes" id="UP000613840"/>
    </source>
</evidence>
<reference evidence="3" key="2">
    <citation type="submission" date="2020-09" db="EMBL/GenBank/DDBJ databases">
        <authorList>
            <person name="Sun Q."/>
            <person name="Zhou Y."/>
        </authorList>
    </citation>
    <scope>NUCLEOTIDE SEQUENCE</scope>
    <source>
        <strain evidence="3">CGMCC 4.7306</strain>
    </source>
</reference>
<dbReference type="Proteomes" id="UP000613840">
    <property type="component" value="Unassembled WGS sequence"/>
</dbReference>
<feature type="binding site" evidence="2">
    <location>
        <position position="8"/>
    </location>
    <ligand>
        <name>Zn(2+)</name>
        <dbReference type="ChEBI" id="CHEBI:29105"/>
        <label>2</label>
    </ligand>
</feature>
<dbReference type="InterPro" id="IPR007035">
    <property type="entry name" value="Peptidase_M55"/>
</dbReference>
<feature type="binding site" evidence="2">
    <location>
        <position position="8"/>
    </location>
    <ligand>
        <name>Zn(2+)</name>
        <dbReference type="ChEBI" id="CHEBI:29105"/>
        <label>1</label>
    </ligand>
</feature>
<keyword evidence="4" id="KW-1185">Reference proteome</keyword>
<dbReference type="PIRSF" id="PIRSF015853">
    <property type="entry name" value="Pep_DppA"/>
    <property type="match status" value="1"/>
</dbReference>
<sequence length="277" mass="29245">MKVWISLDMEGVAGVVDWEQCRPGNPGYALGCELLQAEVNAAIEGAIAGGATEVVLNDSHGRMANLDPRRISGAARYISGGHKPRYMMEGLDETFDVIFFVGYHGSISGAPSTLSHTYNPSVFSRAAVNGTEVGESGINALVAEHFGVPIGLVTGDQVTWLEALPFAADAESVITKQSITRGAADNLHPSESVRLIRAAAEQAVRKIAAAGLSLPGIAKPAVLEVDLQTADLAEIATWAKGVERSGQRQIRITGDDLLSIFTSFVAVTYITRQAGGR</sequence>
<evidence type="ECO:0000313" key="3">
    <source>
        <dbReference type="EMBL" id="GGL74675.1"/>
    </source>
</evidence>
<organism evidence="3 4">
    <name type="scientific">Microlunatus endophyticus</name>
    <dbReference type="NCBI Taxonomy" id="1716077"/>
    <lineage>
        <taxon>Bacteria</taxon>
        <taxon>Bacillati</taxon>
        <taxon>Actinomycetota</taxon>
        <taxon>Actinomycetes</taxon>
        <taxon>Propionibacteriales</taxon>
        <taxon>Propionibacteriaceae</taxon>
        <taxon>Microlunatus</taxon>
    </lineage>
</organism>
<dbReference type="InterPro" id="IPR036177">
    <property type="entry name" value="Peptidase_M55_sf"/>
</dbReference>
<comment type="caution">
    <text evidence="3">The sequence shown here is derived from an EMBL/GenBank/DDBJ whole genome shotgun (WGS) entry which is preliminary data.</text>
</comment>
<proteinExistence type="predicted"/>
<dbReference type="RefSeq" id="WP_188896781.1">
    <property type="nucleotide sequence ID" value="NZ_BMMZ01000010.1"/>
</dbReference>
<accession>A0A917W7Z7</accession>
<feature type="binding site" evidence="2">
    <location>
        <position position="10"/>
    </location>
    <ligand>
        <name>Zn(2+)</name>
        <dbReference type="ChEBI" id="CHEBI:29105"/>
        <label>1</label>
    </ligand>
</feature>
<feature type="binding site" evidence="2">
    <location>
        <position position="60"/>
    </location>
    <ligand>
        <name>Zn(2+)</name>
        <dbReference type="ChEBI" id="CHEBI:29105"/>
        <label>2</label>
    </ligand>
</feature>
<reference evidence="3" key="1">
    <citation type="journal article" date="2014" name="Int. J. Syst. Evol. Microbiol.">
        <title>Complete genome sequence of Corynebacterium casei LMG S-19264T (=DSM 44701T), isolated from a smear-ripened cheese.</title>
        <authorList>
            <consortium name="US DOE Joint Genome Institute (JGI-PGF)"/>
            <person name="Walter F."/>
            <person name="Albersmeier A."/>
            <person name="Kalinowski J."/>
            <person name="Ruckert C."/>
        </authorList>
    </citation>
    <scope>NUCLEOTIDE SEQUENCE</scope>
    <source>
        <strain evidence="3">CGMCC 4.7306</strain>
    </source>
</reference>
<dbReference type="EMBL" id="BMMZ01000010">
    <property type="protein sequence ID" value="GGL74675.1"/>
    <property type="molecule type" value="Genomic_DNA"/>
</dbReference>
<dbReference type="GO" id="GO:0046872">
    <property type="term" value="F:metal ion binding"/>
    <property type="evidence" value="ECO:0007669"/>
    <property type="project" value="UniProtKB-KW"/>
</dbReference>
<evidence type="ECO:0000256" key="1">
    <source>
        <dbReference type="PIRSR" id="PIRSR015853-1"/>
    </source>
</evidence>
<gene>
    <name evidence="3" type="ORF">GCM10011575_36120</name>
</gene>
<keyword evidence="2" id="KW-0862">Zinc</keyword>